<name>A0A8H5ZW36_PETAA</name>
<dbReference type="Proteomes" id="UP000541154">
    <property type="component" value="Unassembled WGS sequence"/>
</dbReference>
<dbReference type="EMBL" id="SPNV01000555">
    <property type="protein sequence ID" value="KAF5854983.1"/>
    <property type="molecule type" value="Genomic_DNA"/>
</dbReference>
<feature type="region of interest" description="Disordered" evidence="1">
    <location>
        <begin position="1"/>
        <end position="22"/>
    </location>
</feature>
<evidence type="ECO:0000256" key="1">
    <source>
        <dbReference type="SAM" id="MobiDB-lite"/>
    </source>
</evidence>
<dbReference type="Pfam" id="PF09729">
    <property type="entry name" value="Gti1_Pac2"/>
    <property type="match status" value="1"/>
</dbReference>
<dbReference type="InterPro" id="IPR018608">
    <property type="entry name" value="Gti1/Pac2"/>
</dbReference>
<comment type="caution">
    <text evidence="2">The sequence shown here is derived from an EMBL/GenBank/DDBJ whole genome shotgun (WGS) entry which is preliminary data.</text>
</comment>
<sequence>MHTRTEQKTDKDVFNKPDSSNLPGQIETYHGNILSTKDAIILFEACRTGYLPSVQRRLSEKERSQIRPGSVFVWTKQEAGMQRWTDGRSWSASRASGRIFTYYEIKRNKVGLNFSLHPPVSSWDASEPQHNKAGNSDFTPADGQYKMGGLVKRTLSVLTTTGQSVHLVWYLSSSRDEGTNLRRPSTDSTLRFVRPVKGLYTAMPAPEHDESLTTVSGKKERLADLIFSSNAAPTTLIRPYSTPATRWSSMQIRRQIVSPQPSFYLPKSSYPGTTVSHPYHHRYSAFCSLESDIKISHGMTCQSRGSSYSTSQSPSQPPIEPICVHGRKTSRFVVADYTSSLDVVSKLETTEPPKSYGPELNFPMDNQFWILHPRKRTTLQPKPQVMLPFPDDADMRALRRLNHTLRL</sequence>
<keyword evidence="3" id="KW-1185">Reference proteome</keyword>
<dbReference type="PANTHER" id="PTHR28027">
    <property type="entry name" value="TRANSCRIPTIONAL REGULATOR MIT1"/>
    <property type="match status" value="1"/>
</dbReference>
<accession>A0A8H5ZW36</accession>
<proteinExistence type="predicted"/>
<dbReference type="AlphaFoldDB" id="A0A8H5ZW36"/>
<protein>
    <submittedName>
        <fullName evidence="2">Uncharacterized protein</fullName>
    </submittedName>
</protein>
<evidence type="ECO:0000313" key="2">
    <source>
        <dbReference type="EMBL" id="KAF5854983.1"/>
    </source>
</evidence>
<feature type="compositionally biased region" description="Basic and acidic residues" evidence="1">
    <location>
        <begin position="1"/>
        <end position="15"/>
    </location>
</feature>
<gene>
    <name evidence="2" type="ORF">ETB97_010418</name>
</gene>
<organism evidence="2 3">
    <name type="scientific">Petromyces alliaceus</name>
    <name type="common">Aspergillus alliaceus</name>
    <dbReference type="NCBI Taxonomy" id="209559"/>
    <lineage>
        <taxon>Eukaryota</taxon>
        <taxon>Fungi</taxon>
        <taxon>Dikarya</taxon>
        <taxon>Ascomycota</taxon>
        <taxon>Pezizomycotina</taxon>
        <taxon>Eurotiomycetes</taxon>
        <taxon>Eurotiomycetidae</taxon>
        <taxon>Eurotiales</taxon>
        <taxon>Aspergillaceae</taxon>
        <taxon>Aspergillus</taxon>
        <taxon>Aspergillus subgen. Circumdati</taxon>
    </lineage>
</organism>
<dbReference type="GO" id="GO:0003677">
    <property type="term" value="F:DNA binding"/>
    <property type="evidence" value="ECO:0007669"/>
    <property type="project" value="TreeGrafter"/>
</dbReference>
<reference evidence="2 3" key="1">
    <citation type="submission" date="2019-04" db="EMBL/GenBank/DDBJ databases">
        <title>Aspergillus burnettii sp. nov., novel species from soil in southeast Queensland.</title>
        <authorList>
            <person name="Gilchrist C.L.M."/>
            <person name="Pitt J.I."/>
            <person name="Lange L."/>
            <person name="Lacey H.J."/>
            <person name="Vuong D."/>
            <person name="Midgley D.J."/>
            <person name="Greenfield P."/>
            <person name="Bradbury M."/>
            <person name="Lacey E."/>
            <person name="Busk P.K."/>
            <person name="Pilgaard B."/>
            <person name="Chooi Y.H."/>
            <person name="Piggott A.M."/>
        </authorList>
    </citation>
    <scope>NUCLEOTIDE SEQUENCE [LARGE SCALE GENOMIC DNA]</scope>
    <source>
        <strain evidence="2 3">FRR 5400</strain>
    </source>
</reference>
<evidence type="ECO:0000313" key="3">
    <source>
        <dbReference type="Proteomes" id="UP000541154"/>
    </source>
</evidence>
<dbReference type="PANTHER" id="PTHR28027:SF1">
    <property type="entry name" value="CAMP INDEPENDENT REGULATORY PROTEIN (AFU_ORTHOLOGUE AFUA_3G09640)"/>
    <property type="match status" value="1"/>
</dbReference>